<name>A0A2W4ZH45_9CYAN</name>
<dbReference type="PROSITE" id="PS50005">
    <property type="entry name" value="TPR"/>
    <property type="match status" value="5"/>
</dbReference>
<dbReference type="Gene3D" id="1.25.40.10">
    <property type="entry name" value="Tetratricopeptide repeat domain"/>
    <property type="match status" value="2"/>
</dbReference>
<reference evidence="3 4" key="2">
    <citation type="submission" date="2018-06" db="EMBL/GenBank/DDBJ databases">
        <title>Metagenomic assembly of (sub)arctic Cyanobacteria and their associated microbiome from non-axenic cultures.</title>
        <authorList>
            <person name="Baurain D."/>
        </authorList>
    </citation>
    <scope>NUCLEOTIDE SEQUENCE [LARGE SCALE GENOMIC DNA]</scope>
    <source>
        <strain evidence="3">ULC027bin1</strain>
    </source>
</reference>
<dbReference type="InterPro" id="IPR019734">
    <property type="entry name" value="TPR_rpt"/>
</dbReference>
<proteinExistence type="predicted"/>
<dbReference type="PANTHER" id="PTHR10098">
    <property type="entry name" value="RAPSYN-RELATED"/>
    <property type="match status" value="1"/>
</dbReference>
<evidence type="ECO:0000313" key="3">
    <source>
        <dbReference type="EMBL" id="PZO57851.1"/>
    </source>
</evidence>
<dbReference type="InterPro" id="IPR024983">
    <property type="entry name" value="CHAT_dom"/>
</dbReference>
<feature type="repeat" description="TPR" evidence="1">
    <location>
        <begin position="281"/>
        <end position="314"/>
    </location>
</feature>
<dbReference type="EMBL" id="QBMP01000043">
    <property type="protein sequence ID" value="PZO57851.1"/>
    <property type="molecule type" value="Genomic_DNA"/>
</dbReference>
<protein>
    <submittedName>
        <fullName evidence="3">Fis family transcriptional regulator</fullName>
    </submittedName>
</protein>
<sequence>MKVRLSVLRLVPLAMLLCGMLPVKVGAAVLQQAFREPVVLFDGLDVSVEKRVQERELDPSMRFQGNQAREMQTRRGKQADSDVLLSVEGALAESDSQLDDESLYDVHLFEGQAGQIVRIGLTSNEFDTLLLLQDAYKIELISNDDSSEETTNSEVVFRLPTAGQYRILASAYDASGRGDYQLIVTDADEQALLQAELIAEGENLFQQGNESFRTSQYRTALEAWQSALKIYRELGDRRREAGLLSNLGSAYWSLGDYQQAIDLHHRSLSIARQISYRRGEAASLSNLGNTYYSLGNYQQAADFHQQSIVIEQEIGNRDGEVISMVALGADYWSLGNYQRAIEIHQESLNLARELDYRLAEAASLTNLGNTYNSIGNYQKAIDFYRGSFLISQEIGDRNGEAFTLNNLGMANDNLENYSAAVDFYQESLHIFRNIGDRNGEVNSLNNLANSYSSLREYQKAIDLCLQAISLADNIEYSAGKAYSLNNLGNIYRILGDYKEAISFHQKSLEISREISEIQGELNALNSIGFAYLEQGSYAAAEESLNDAISIYEGSVFYELPDSERISLFETHLKTYEYLELAMVSQNRYSEALLVSERGRTRSLSRLVSERSSEKFGVQTSFEPFDLIEVQRVAKEQQSVLVEYSLIATVDDSLLLHIWVVQPTGELHFKEVSIDNSLEGVIELIRQSRETIGLRSRGGLEHTVHISQKRDLSAQLSQLHQLLIEPVADWLPTDPNQQITFIPQGELFLVPFAALKNESGTYLVERHTVSTAPSIQVLDLTRRRSTTTANRSDDIANILTVGNPVMPEVWNPDSDTFTQLSSLVGAEQEAKAIANFFGTEALIGAQATEQAVKQQIGNARIVHLATHGLLEYGIPEESGVKDVPGAIALTPTETEDGLLTATEIIEELDLQADLVVLSACDTGLGRVTGDGVIGLSRSLIAAGATSVIVSLWSIPDAPTAELMVEFYRQRQQGKDKAQALRQAMLTTMETHPNPRDWAAFTLIGEAN</sequence>
<gene>
    <name evidence="3" type="ORF">DCF15_06220</name>
</gene>
<feature type="repeat" description="TPR" evidence="1">
    <location>
        <begin position="241"/>
        <end position="274"/>
    </location>
</feature>
<reference evidence="4" key="1">
    <citation type="submission" date="2018-04" db="EMBL/GenBank/DDBJ databases">
        <authorList>
            <person name="Cornet L."/>
        </authorList>
    </citation>
    <scope>NUCLEOTIDE SEQUENCE [LARGE SCALE GENOMIC DNA]</scope>
</reference>
<organism evidence="3 4">
    <name type="scientific">Phormidesmis priestleyi</name>
    <dbReference type="NCBI Taxonomy" id="268141"/>
    <lineage>
        <taxon>Bacteria</taxon>
        <taxon>Bacillati</taxon>
        <taxon>Cyanobacteriota</taxon>
        <taxon>Cyanophyceae</taxon>
        <taxon>Leptolyngbyales</taxon>
        <taxon>Leptolyngbyaceae</taxon>
        <taxon>Phormidesmis</taxon>
    </lineage>
</organism>
<dbReference type="Pfam" id="PF13424">
    <property type="entry name" value="TPR_12"/>
    <property type="match status" value="4"/>
</dbReference>
<dbReference type="Gene3D" id="2.60.120.380">
    <property type="match status" value="1"/>
</dbReference>
<feature type="domain" description="CHAT" evidence="2">
    <location>
        <begin position="714"/>
        <end position="1004"/>
    </location>
</feature>
<keyword evidence="1" id="KW-0802">TPR repeat</keyword>
<accession>A0A2W4ZH45</accession>
<feature type="repeat" description="TPR" evidence="1">
    <location>
        <begin position="521"/>
        <end position="554"/>
    </location>
</feature>
<dbReference type="AlphaFoldDB" id="A0A2W4ZH45"/>
<dbReference type="Proteomes" id="UP000249794">
    <property type="component" value="Unassembled WGS sequence"/>
</dbReference>
<dbReference type="SMART" id="SM00028">
    <property type="entry name" value="TPR"/>
    <property type="match status" value="9"/>
</dbReference>
<comment type="caution">
    <text evidence="3">The sequence shown here is derived from an EMBL/GenBank/DDBJ whole genome shotgun (WGS) entry which is preliminary data.</text>
</comment>
<feature type="repeat" description="TPR" evidence="1">
    <location>
        <begin position="361"/>
        <end position="394"/>
    </location>
</feature>
<dbReference type="InterPro" id="IPR011990">
    <property type="entry name" value="TPR-like_helical_dom_sf"/>
</dbReference>
<evidence type="ECO:0000259" key="2">
    <source>
        <dbReference type="Pfam" id="PF12770"/>
    </source>
</evidence>
<dbReference type="Pfam" id="PF12770">
    <property type="entry name" value="CHAT"/>
    <property type="match status" value="1"/>
</dbReference>
<evidence type="ECO:0000313" key="4">
    <source>
        <dbReference type="Proteomes" id="UP000249794"/>
    </source>
</evidence>
<dbReference type="PANTHER" id="PTHR10098:SF108">
    <property type="entry name" value="TETRATRICOPEPTIDE REPEAT PROTEIN 28"/>
    <property type="match status" value="1"/>
</dbReference>
<dbReference type="SUPFAM" id="SSF48452">
    <property type="entry name" value="TPR-like"/>
    <property type="match status" value="2"/>
</dbReference>
<feature type="repeat" description="TPR" evidence="1">
    <location>
        <begin position="481"/>
        <end position="514"/>
    </location>
</feature>
<evidence type="ECO:0000256" key="1">
    <source>
        <dbReference type="PROSITE-ProRule" id="PRU00339"/>
    </source>
</evidence>